<dbReference type="AlphaFoldDB" id="A0AAP0DXR3"/>
<dbReference type="SUPFAM" id="SSF52540">
    <property type="entry name" value="P-loop containing nucleoside triphosphate hydrolases"/>
    <property type="match status" value="2"/>
</dbReference>
<dbReference type="PROSITE" id="PS51192">
    <property type="entry name" value="HELICASE_ATP_BIND_1"/>
    <property type="match status" value="1"/>
</dbReference>
<feature type="compositionally biased region" description="Basic and acidic residues" evidence="7">
    <location>
        <begin position="559"/>
        <end position="573"/>
    </location>
</feature>
<keyword evidence="12" id="KW-1185">Reference proteome</keyword>
<evidence type="ECO:0000256" key="3">
    <source>
        <dbReference type="ARBA" id="ARBA00022806"/>
    </source>
</evidence>
<gene>
    <name evidence="11" type="ORF">Scep_029382</name>
</gene>
<sequence length="590" mass="65880">MRHSRLSSSAEPPTSKEEPANSSSSCVSVQEEARSLDGDAEREFDFYAWNELRLHPLIMKSIYRLGFKEPTPIQKACIPAAAHRGKDVIGAAETGSGKTLAFGLPILQRLLEEREKAAKSQNEIEAEKDNVGSSLRALIITPTRELALQVSDHLKEAAKLTNIRVVPIVGGMSKEKQERLLKVRPEIIVGTPGRLWELMSGGDDHLVELQSLSFFVLDEADRMLENGHFHELQSIIDMLPTAGGLVETHSQVSQNCVTVANLQQKKRQTFVFSATISLSADFRKKLRRGSLKSKQSMSDGVSSLETLSEQAGMRADAAIFDLTNSSILVDKLEESFIEYAIDRFRENEDGTLIATDVAARGLDIPGVRTVIHYQLPHTADVYVHRSGRTARASADGCSIALISSSDGTKFASLCKSFSKEKLRQFPVEDSYMPGVSKRISLARQIDKIVQKDSQELNSLLSRPLQPNRFSNRFLAAKGNSSIDDLSIAQTSVQNNGVTPSLQHQFEELARQKRGESCLSEERRSKMVVIGQDCVEPLAALRGAVHEELNLKEIADKQKNMENLRRKRMEEKKRLHEKRRKDRKRLKKNIE</sequence>
<dbReference type="GO" id="GO:0005829">
    <property type="term" value="C:cytosol"/>
    <property type="evidence" value="ECO:0007669"/>
    <property type="project" value="TreeGrafter"/>
</dbReference>
<dbReference type="InterPro" id="IPR027417">
    <property type="entry name" value="P-loop_NTPase"/>
</dbReference>
<reference evidence="11 12" key="1">
    <citation type="submission" date="2024-01" db="EMBL/GenBank/DDBJ databases">
        <title>Genome assemblies of Stephania.</title>
        <authorList>
            <person name="Yang L."/>
        </authorList>
    </citation>
    <scope>NUCLEOTIDE SEQUENCE [LARGE SCALE GENOMIC DNA]</scope>
    <source>
        <strain evidence="11">JXDWG</strain>
        <tissue evidence="11">Leaf</tissue>
    </source>
</reference>
<dbReference type="GO" id="GO:0005524">
    <property type="term" value="F:ATP binding"/>
    <property type="evidence" value="ECO:0007669"/>
    <property type="project" value="UniProtKB-KW"/>
</dbReference>
<evidence type="ECO:0000259" key="9">
    <source>
        <dbReference type="PROSITE" id="PS51194"/>
    </source>
</evidence>
<proteinExistence type="inferred from homology"/>
<evidence type="ECO:0000256" key="7">
    <source>
        <dbReference type="SAM" id="MobiDB-lite"/>
    </source>
</evidence>
<feature type="region of interest" description="Disordered" evidence="7">
    <location>
        <begin position="559"/>
        <end position="590"/>
    </location>
</feature>
<evidence type="ECO:0008006" key="13">
    <source>
        <dbReference type="Google" id="ProtNLM"/>
    </source>
</evidence>
<comment type="caution">
    <text evidence="11">The sequence shown here is derived from an EMBL/GenBank/DDBJ whole genome shotgun (WGS) entry which is preliminary data.</text>
</comment>
<comment type="similarity">
    <text evidence="6">Belongs to the DEAD box helicase family.</text>
</comment>
<feature type="compositionally biased region" description="Basic residues" evidence="7">
    <location>
        <begin position="574"/>
        <end position="590"/>
    </location>
</feature>
<dbReference type="InterPro" id="IPR014001">
    <property type="entry name" value="Helicase_ATP-bd"/>
</dbReference>
<name>A0AAP0DXR3_9MAGN</name>
<evidence type="ECO:0000313" key="12">
    <source>
        <dbReference type="Proteomes" id="UP001419268"/>
    </source>
</evidence>
<dbReference type="SMART" id="SM00487">
    <property type="entry name" value="DEXDc"/>
    <property type="match status" value="1"/>
</dbReference>
<dbReference type="GO" id="GO:0003724">
    <property type="term" value="F:RNA helicase activity"/>
    <property type="evidence" value="ECO:0007669"/>
    <property type="project" value="InterPro"/>
</dbReference>
<dbReference type="InterPro" id="IPR050079">
    <property type="entry name" value="DEAD_box_RNA_helicase"/>
</dbReference>
<dbReference type="PANTHER" id="PTHR47959:SF1">
    <property type="entry name" value="ATP-DEPENDENT RNA HELICASE DBPA"/>
    <property type="match status" value="1"/>
</dbReference>
<evidence type="ECO:0000259" key="10">
    <source>
        <dbReference type="PROSITE" id="PS51195"/>
    </source>
</evidence>
<dbReference type="GO" id="GO:0016787">
    <property type="term" value="F:hydrolase activity"/>
    <property type="evidence" value="ECO:0007669"/>
    <property type="project" value="UniProtKB-KW"/>
</dbReference>
<evidence type="ECO:0000256" key="5">
    <source>
        <dbReference type="PROSITE-ProRule" id="PRU00552"/>
    </source>
</evidence>
<dbReference type="Gene3D" id="3.40.50.300">
    <property type="entry name" value="P-loop containing nucleotide triphosphate hydrolases"/>
    <property type="match status" value="2"/>
</dbReference>
<dbReference type="CDD" id="cd17946">
    <property type="entry name" value="DEADc_DDX24"/>
    <property type="match status" value="1"/>
</dbReference>
<dbReference type="Proteomes" id="UP001419268">
    <property type="component" value="Unassembled WGS sequence"/>
</dbReference>
<dbReference type="InterPro" id="IPR001650">
    <property type="entry name" value="Helicase_C-like"/>
</dbReference>
<feature type="compositionally biased region" description="Polar residues" evidence="7">
    <location>
        <begin position="1"/>
        <end position="12"/>
    </location>
</feature>
<dbReference type="InterPro" id="IPR011545">
    <property type="entry name" value="DEAD/DEAH_box_helicase_dom"/>
</dbReference>
<feature type="domain" description="Helicase ATP-binding" evidence="8">
    <location>
        <begin position="79"/>
        <end position="294"/>
    </location>
</feature>
<dbReference type="InterPro" id="IPR000629">
    <property type="entry name" value="RNA-helicase_DEAD-box_CS"/>
</dbReference>
<evidence type="ECO:0000259" key="8">
    <source>
        <dbReference type="PROSITE" id="PS51192"/>
    </source>
</evidence>
<feature type="region of interest" description="Disordered" evidence="7">
    <location>
        <begin position="1"/>
        <end position="34"/>
    </location>
</feature>
<keyword evidence="4 6" id="KW-0067">ATP-binding</keyword>
<feature type="domain" description="DEAD-box RNA helicase Q" evidence="10">
    <location>
        <begin position="47"/>
        <end position="75"/>
    </location>
</feature>
<dbReference type="PROSITE" id="PS51194">
    <property type="entry name" value="HELICASE_CTER"/>
    <property type="match status" value="1"/>
</dbReference>
<dbReference type="GO" id="GO:0003676">
    <property type="term" value="F:nucleic acid binding"/>
    <property type="evidence" value="ECO:0007669"/>
    <property type="project" value="InterPro"/>
</dbReference>
<dbReference type="SMART" id="SM00490">
    <property type="entry name" value="HELICc"/>
    <property type="match status" value="1"/>
</dbReference>
<dbReference type="InterPro" id="IPR014014">
    <property type="entry name" value="RNA_helicase_DEAD_Q_motif"/>
</dbReference>
<dbReference type="PROSITE" id="PS00039">
    <property type="entry name" value="DEAD_ATP_HELICASE"/>
    <property type="match status" value="1"/>
</dbReference>
<protein>
    <recommendedName>
        <fullName evidence="13">RNA helicase</fullName>
    </recommendedName>
</protein>
<accession>A0AAP0DXR3</accession>
<dbReference type="EMBL" id="JBBNAG010000013">
    <property type="protein sequence ID" value="KAK9082911.1"/>
    <property type="molecule type" value="Genomic_DNA"/>
</dbReference>
<feature type="domain" description="Helicase C-terminal" evidence="9">
    <location>
        <begin position="251"/>
        <end position="433"/>
    </location>
</feature>
<evidence type="ECO:0000256" key="6">
    <source>
        <dbReference type="RuleBase" id="RU000492"/>
    </source>
</evidence>
<keyword evidence="1 6" id="KW-0547">Nucleotide-binding</keyword>
<dbReference type="CDD" id="cd18787">
    <property type="entry name" value="SF2_C_DEAD"/>
    <property type="match status" value="1"/>
</dbReference>
<evidence type="ECO:0000313" key="11">
    <source>
        <dbReference type="EMBL" id="KAK9082911.1"/>
    </source>
</evidence>
<keyword evidence="2 6" id="KW-0378">Hydrolase</keyword>
<evidence type="ECO:0000256" key="1">
    <source>
        <dbReference type="ARBA" id="ARBA00022741"/>
    </source>
</evidence>
<dbReference type="PROSITE" id="PS51195">
    <property type="entry name" value="Q_MOTIF"/>
    <property type="match status" value="1"/>
</dbReference>
<dbReference type="Pfam" id="PF00271">
    <property type="entry name" value="Helicase_C"/>
    <property type="match status" value="1"/>
</dbReference>
<keyword evidence="3 6" id="KW-0347">Helicase</keyword>
<evidence type="ECO:0000256" key="4">
    <source>
        <dbReference type="ARBA" id="ARBA00022840"/>
    </source>
</evidence>
<feature type="short sequence motif" description="Q motif" evidence="5">
    <location>
        <begin position="47"/>
        <end position="75"/>
    </location>
</feature>
<dbReference type="PANTHER" id="PTHR47959">
    <property type="entry name" value="ATP-DEPENDENT RNA HELICASE RHLE-RELATED"/>
    <property type="match status" value="1"/>
</dbReference>
<organism evidence="11 12">
    <name type="scientific">Stephania cephalantha</name>
    <dbReference type="NCBI Taxonomy" id="152367"/>
    <lineage>
        <taxon>Eukaryota</taxon>
        <taxon>Viridiplantae</taxon>
        <taxon>Streptophyta</taxon>
        <taxon>Embryophyta</taxon>
        <taxon>Tracheophyta</taxon>
        <taxon>Spermatophyta</taxon>
        <taxon>Magnoliopsida</taxon>
        <taxon>Ranunculales</taxon>
        <taxon>Menispermaceae</taxon>
        <taxon>Menispermoideae</taxon>
        <taxon>Cissampelideae</taxon>
        <taxon>Stephania</taxon>
    </lineage>
</organism>
<evidence type="ECO:0000256" key="2">
    <source>
        <dbReference type="ARBA" id="ARBA00022801"/>
    </source>
</evidence>
<dbReference type="Pfam" id="PF00270">
    <property type="entry name" value="DEAD"/>
    <property type="match status" value="1"/>
</dbReference>